<keyword evidence="1" id="KW-0732">Signal</keyword>
<proteinExistence type="predicted"/>
<organism evidence="2 3">
    <name type="scientific">Pontiella desulfatans</name>
    <dbReference type="NCBI Taxonomy" id="2750659"/>
    <lineage>
        <taxon>Bacteria</taxon>
        <taxon>Pseudomonadati</taxon>
        <taxon>Kiritimatiellota</taxon>
        <taxon>Kiritimatiellia</taxon>
        <taxon>Kiritimatiellales</taxon>
        <taxon>Pontiellaceae</taxon>
        <taxon>Pontiella</taxon>
    </lineage>
</organism>
<evidence type="ECO:0000313" key="2">
    <source>
        <dbReference type="EMBL" id="VGO17220.1"/>
    </source>
</evidence>
<accession>A0A6C2UAX0</accession>
<dbReference type="Proteomes" id="UP000366872">
    <property type="component" value="Unassembled WGS sequence"/>
</dbReference>
<feature type="chain" id="PRO_5025550080" description="PEP-CTERM protein-sorting domain-containing protein" evidence="1">
    <location>
        <begin position="19"/>
        <end position="227"/>
    </location>
</feature>
<reference evidence="2 3" key="1">
    <citation type="submission" date="2019-04" db="EMBL/GenBank/DDBJ databases">
        <authorList>
            <person name="Van Vliet M D."/>
        </authorList>
    </citation>
    <scope>NUCLEOTIDE SEQUENCE [LARGE SCALE GENOMIC DNA]</scope>
    <source>
        <strain evidence="2 3">F1</strain>
    </source>
</reference>
<protein>
    <recommendedName>
        <fullName evidence="4">PEP-CTERM protein-sorting domain-containing protein</fullName>
    </recommendedName>
</protein>
<name>A0A6C2UAX0_PONDE</name>
<dbReference type="EMBL" id="CAAHFG010000004">
    <property type="protein sequence ID" value="VGO17220.1"/>
    <property type="molecule type" value="Genomic_DNA"/>
</dbReference>
<gene>
    <name evidence="2" type="ORF">PDESU_05816</name>
</gene>
<keyword evidence="3" id="KW-1185">Reference proteome</keyword>
<evidence type="ECO:0000313" key="3">
    <source>
        <dbReference type="Proteomes" id="UP000366872"/>
    </source>
</evidence>
<dbReference type="AlphaFoldDB" id="A0A6C2UAX0"/>
<evidence type="ECO:0000256" key="1">
    <source>
        <dbReference type="SAM" id="SignalP"/>
    </source>
</evidence>
<feature type="signal peptide" evidence="1">
    <location>
        <begin position="1"/>
        <end position="18"/>
    </location>
</feature>
<sequence length="227" mass="23466">MKGKLILVSAMAASIASATIIHNTPAINGTYALDATGNTPSALSGVGIFTNPNTADIGTVARYYTGTISAGYNPASWQAGFKLQLLNSGNANVISIGNQRGDNNWGYWVGTAGNQVDLSQTVAAGDLDYQIKVSNEAWNKGTVEIFFGANATAASEGTADITLNDLVISGISSIAVDINYNSGSGNTATVSNFAVGDEWVAIPEPATMGMIGLFGGGILFIRRIFMV</sequence>
<dbReference type="RefSeq" id="WP_136082709.1">
    <property type="nucleotide sequence ID" value="NZ_CAAHFG010000004.1"/>
</dbReference>
<evidence type="ECO:0008006" key="4">
    <source>
        <dbReference type="Google" id="ProtNLM"/>
    </source>
</evidence>